<keyword evidence="3" id="KW-1185">Reference proteome</keyword>
<dbReference type="EMBL" id="JAANQT010000246">
    <property type="protein sequence ID" value="KAG1312811.1"/>
    <property type="molecule type" value="Genomic_DNA"/>
</dbReference>
<evidence type="ECO:0000313" key="2">
    <source>
        <dbReference type="EMBL" id="KAG1312811.1"/>
    </source>
</evidence>
<reference evidence="2" key="1">
    <citation type="journal article" date="2020" name="Microb. Genom.">
        <title>Genetic diversity of clinical and environmental Mucorales isolates obtained from an investigation of mucormycosis cases among solid organ transplant recipients.</title>
        <authorList>
            <person name="Nguyen M.H."/>
            <person name="Kaul D."/>
            <person name="Muto C."/>
            <person name="Cheng S.J."/>
            <person name="Richter R.A."/>
            <person name="Bruno V.M."/>
            <person name="Liu G."/>
            <person name="Beyhan S."/>
            <person name="Sundermann A.J."/>
            <person name="Mounaud S."/>
            <person name="Pasculle A.W."/>
            <person name="Nierman W.C."/>
            <person name="Driscoll E."/>
            <person name="Cumbie R."/>
            <person name="Clancy C.J."/>
            <person name="Dupont C.L."/>
        </authorList>
    </citation>
    <scope>NUCLEOTIDE SEQUENCE</scope>
    <source>
        <strain evidence="2">GL11</strain>
    </source>
</reference>
<comment type="caution">
    <text evidence="2">The sequence shown here is derived from an EMBL/GenBank/DDBJ whole genome shotgun (WGS) entry which is preliminary data.</text>
</comment>
<feature type="compositionally biased region" description="Basic and acidic residues" evidence="1">
    <location>
        <begin position="1"/>
        <end position="18"/>
    </location>
</feature>
<organism evidence="2 3">
    <name type="scientific">Rhizopus oryzae</name>
    <name type="common">Mucormycosis agent</name>
    <name type="synonym">Rhizopus arrhizus var. delemar</name>
    <dbReference type="NCBI Taxonomy" id="64495"/>
    <lineage>
        <taxon>Eukaryota</taxon>
        <taxon>Fungi</taxon>
        <taxon>Fungi incertae sedis</taxon>
        <taxon>Mucoromycota</taxon>
        <taxon>Mucoromycotina</taxon>
        <taxon>Mucoromycetes</taxon>
        <taxon>Mucorales</taxon>
        <taxon>Mucorineae</taxon>
        <taxon>Rhizopodaceae</taxon>
        <taxon>Rhizopus</taxon>
    </lineage>
</organism>
<evidence type="ECO:0000256" key="1">
    <source>
        <dbReference type="SAM" id="MobiDB-lite"/>
    </source>
</evidence>
<protein>
    <submittedName>
        <fullName evidence="2">Uncharacterized protein</fullName>
    </submittedName>
</protein>
<dbReference type="AlphaFoldDB" id="A0A9P6XFQ1"/>
<name>A0A9P6XFQ1_RHIOR</name>
<dbReference type="Proteomes" id="UP000716291">
    <property type="component" value="Unassembled WGS sequence"/>
</dbReference>
<feature type="region of interest" description="Disordered" evidence="1">
    <location>
        <begin position="1"/>
        <end position="20"/>
    </location>
</feature>
<accession>A0A9P6XFQ1</accession>
<gene>
    <name evidence="2" type="ORF">G6F64_002744</name>
</gene>
<evidence type="ECO:0000313" key="3">
    <source>
        <dbReference type="Proteomes" id="UP000716291"/>
    </source>
</evidence>
<proteinExistence type="predicted"/>
<sequence length="71" mass="8015">MDTDPDQTRKPDGPDCNRYDSTLASKYALLETEYAMHIDPKDQKDDQKLVTSVKGSVARTLHSHQPIGNNR</sequence>